<keyword evidence="1" id="KW-0812">Transmembrane</keyword>
<dbReference type="AlphaFoldDB" id="X0V9B7"/>
<dbReference type="Gene3D" id="1.25.40.10">
    <property type="entry name" value="Tetratricopeptide repeat domain"/>
    <property type="match status" value="1"/>
</dbReference>
<keyword evidence="1" id="KW-0472">Membrane</keyword>
<comment type="caution">
    <text evidence="2">The sequence shown here is derived from an EMBL/GenBank/DDBJ whole genome shotgun (WGS) entry which is preliminary data.</text>
</comment>
<feature type="non-terminal residue" evidence="2">
    <location>
        <position position="267"/>
    </location>
</feature>
<feature type="transmembrane region" description="Helical" evidence="1">
    <location>
        <begin position="29"/>
        <end position="49"/>
    </location>
</feature>
<gene>
    <name evidence="2" type="ORF">S01H1_40817</name>
</gene>
<keyword evidence="1" id="KW-1133">Transmembrane helix</keyword>
<evidence type="ECO:0000313" key="2">
    <source>
        <dbReference type="EMBL" id="GAG09053.1"/>
    </source>
</evidence>
<accession>X0V9B7</accession>
<organism evidence="2">
    <name type="scientific">marine sediment metagenome</name>
    <dbReference type="NCBI Taxonomy" id="412755"/>
    <lineage>
        <taxon>unclassified sequences</taxon>
        <taxon>metagenomes</taxon>
        <taxon>ecological metagenomes</taxon>
    </lineage>
</organism>
<feature type="non-terminal residue" evidence="2">
    <location>
        <position position="1"/>
    </location>
</feature>
<evidence type="ECO:0008006" key="3">
    <source>
        <dbReference type="Google" id="ProtNLM"/>
    </source>
</evidence>
<evidence type="ECO:0000256" key="1">
    <source>
        <dbReference type="SAM" id="Phobius"/>
    </source>
</evidence>
<dbReference type="InterPro" id="IPR011990">
    <property type="entry name" value="TPR-like_helical_dom_sf"/>
</dbReference>
<reference evidence="2" key="1">
    <citation type="journal article" date="2014" name="Front. Microbiol.">
        <title>High frequency of phylogenetically diverse reductive dehalogenase-homologous genes in deep subseafloor sedimentary metagenomes.</title>
        <authorList>
            <person name="Kawai M."/>
            <person name="Futagami T."/>
            <person name="Toyoda A."/>
            <person name="Takaki Y."/>
            <person name="Nishi S."/>
            <person name="Hori S."/>
            <person name="Arai W."/>
            <person name="Tsubouchi T."/>
            <person name="Morono Y."/>
            <person name="Uchiyama I."/>
            <person name="Ito T."/>
            <person name="Fujiyama A."/>
            <person name="Inagaki F."/>
            <person name="Takami H."/>
        </authorList>
    </citation>
    <scope>NUCLEOTIDE SEQUENCE</scope>
    <source>
        <strain evidence="2">Expedition CK06-06</strain>
    </source>
</reference>
<sequence length="267" mass="29600">IDIPVGAYKPTFSKQTDDMHGSIGANIRFYQFVSIGALIIALVMAVLWFTSVDNIGSKEVAKSDLKAKQNSQMSVEQLEGERQAMFDKSPGSLEAYDLTRQARMLIFPPLDPVRSKSALDLFSRAIKLDAEYYGPYAGAAQVLAFMAFVAPPDQAKTYMAQAISTVKKAKMIDPTRPWVQSALAWVAYVNGDFEDSLEYSNRAVALARGDWLIIDFHAVISMLNGNFEDAMEIASQSIDSEFRSSSVRRNVLAVSSFHLGRFEKTIE</sequence>
<protein>
    <recommendedName>
        <fullName evidence="3">Tetratricopeptide repeat-like domain-containing protein</fullName>
    </recommendedName>
</protein>
<name>X0V9B7_9ZZZZ</name>
<proteinExistence type="predicted"/>
<dbReference type="SUPFAM" id="SSF48452">
    <property type="entry name" value="TPR-like"/>
    <property type="match status" value="1"/>
</dbReference>
<dbReference type="EMBL" id="BARS01025863">
    <property type="protein sequence ID" value="GAG09053.1"/>
    <property type="molecule type" value="Genomic_DNA"/>
</dbReference>